<accession>A0A3N4LKY1</accession>
<feature type="region of interest" description="Disordered" evidence="1">
    <location>
        <begin position="1"/>
        <end position="31"/>
    </location>
</feature>
<dbReference type="InParanoid" id="A0A3N4LKY1"/>
<evidence type="ECO:0000256" key="1">
    <source>
        <dbReference type="SAM" id="MobiDB-lite"/>
    </source>
</evidence>
<feature type="region of interest" description="Disordered" evidence="1">
    <location>
        <begin position="100"/>
        <end position="134"/>
    </location>
</feature>
<protein>
    <submittedName>
        <fullName evidence="2">Uncharacterized protein</fullName>
    </submittedName>
</protein>
<evidence type="ECO:0000313" key="3">
    <source>
        <dbReference type="Proteomes" id="UP000267821"/>
    </source>
</evidence>
<sequence>MDFINNIAKHVQDASSHGYGNHGDQPPREYDQQRTQNITDNLVNFVDGGASARERQRQEEANRLVEAGIERKRERRDQEGFIGDIKDMWDGGADAERQRLIGERERRRREEEEAGVFGKVQGLRQEEEKPKTVT</sequence>
<feature type="compositionally biased region" description="Basic and acidic residues" evidence="1">
    <location>
        <begin position="100"/>
        <end position="111"/>
    </location>
</feature>
<dbReference type="EMBL" id="ML121620">
    <property type="protein sequence ID" value="RPB18595.1"/>
    <property type="molecule type" value="Genomic_DNA"/>
</dbReference>
<keyword evidence="3" id="KW-1185">Reference proteome</keyword>
<feature type="compositionally biased region" description="Basic and acidic residues" evidence="1">
    <location>
        <begin position="124"/>
        <end position="134"/>
    </location>
</feature>
<dbReference type="OrthoDB" id="3050608at2759"/>
<proteinExistence type="predicted"/>
<gene>
    <name evidence="2" type="ORF">L211DRAFT_853977</name>
</gene>
<organism evidence="2 3">
    <name type="scientific">Terfezia boudieri ATCC MYA-4762</name>
    <dbReference type="NCBI Taxonomy" id="1051890"/>
    <lineage>
        <taxon>Eukaryota</taxon>
        <taxon>Fungi</taxon>
        <taxon>Dikarya</taxon>
        <taxon>Ascomycota</taxon>
        <taxon>Pezizomycotina</taxon>
        <taxon>Pezizomycetes</taxon>
        <taxon>Pezizales</taxon>
        <taxon>Pezizaceae</taxon>
        <taxon>Terfezia</taxon>
    </lineage>
</organism>
<reference evidence="2 3" key="1">
    <citation type="journal article" date="2018" name="Nat. Ecol. Evol.">
        <title>Pezizomycetes genomes reveal the molecular basis of ectomycorrhizal truffle lifestyle.</title>
        <authorList>
            <person name="Murat C."/>
            <person name="Payen T."/>
            <person name="Noel B."/>
            <person name="Kuo A."/>
            <person name="Morin E."/>
            <person name="Chen J."/>
            <person name="Kohler A."/>
            <person name="Krizsan K."/>
            <person name="Balestrini R."/>
            <person name="Da Silva C."/>
            <person name="Montanini B."/>
            <person name="Hainaut M."/>
            <person name="Levati E."/>
            <person name="Barry K.W."/>
            <person name="Belfiori B."/>
            <person name="Cichocki N."/>
            <person name="Clum A."/>
            <person name="Dockter R.B."/>
            <person name="Fauchery L."/>
            <person name="Guy J."/>
            <person name="Iotti M."/>
            <person name="Le Tacon F."/>
            <person name="Lindquist E.A."/>
            <person name="Lipzen A."/>
            <person name="Malagnac F."/>
            <person name="Mello A."/>
            <person name="Molinier V."/>
            <person name="Miyauchi S."/>
            <person name="Poulain J."/>
            <person name="Riccioni C."/>
            <person name="Rubini A."/>
            <person name="Sitrit Y."/>
            <person name="Splivallo R."/>
            <person name="Traeger S."/>
            <person name="Wang M."/>
            <person name="Zifcakova L."/>
            <person name="Wipf D."/>
            <person name="Zambonelli A."/>
            <person name="Paolocci F."/>
            <person name="Nowrousian M."/>
            <person name="Ottonello S."/>
            <person name="Baldrian P."/>
            <person name="Spatafora J.W."/>
            <person name="Henrissat B."/>
            <person name="Nagy L.G."/>
            <person name="Aury J.M."/>
            <person name="Wincker P."/>
            <person name="Grigoriev I.V."/>
            <person name="Bonfante P."/>
            <person name="Martin F.M."/>
        </authorList>
    </citation>
    <scope>NUCLEOTIDE SEQUENCE [LARGE SCALE GENOMIC DNA]</scope>
    <source>
        <strain evidence="2 3">ATCC MYA-4762</strain>
    </source>
</reference>
<dbReference type="Proteomes" id="UP000267821">
    <property type="component" value="Unassembled WGS sequence"/>
</dbReference>
<name>A0A3N4LKY1_9PEZI</name>
<evidence type="ECO:0000313" key="2">
    <source>
        <dbReference type="EMBL" id="RPB18595.1"/>
    </source>
</evidence>
<dbReference type="AlphaFoldDB" id="A0A3N4LKY1"/>